<evidence type="ECO:0000313" key="2">
    <source>
        <dbReference type="Proteomes" id="UP000199144"/>
    </source>
</evidence>
<evidence type="ECO:0000313" key="1">
    <source>
        <dbReference type="EMBL" id="SFL44660.1"/>
    </source>
</evidence>
<organism evidence="1 2">
    <name type="scientific">Shimia aestuarii</name>
    <dbReference type="NCBI Taxonomy" id="254406"/>
    <lineage>
        <taxon>Bacteria</taxon>
        <taxon>Pseudomonadati</taxon>
        <taxon>Pseudomonadota</taxon>
        <taxon>Alphaproteobacteria</taxon>
        <taxon>Rhodobacterales</taxon>
        <taxon>Roseobacteraceae</taxon>
    </lineage>
</organism>
<gene>
    <name evidence="1" type="ORF">SAMN04488042_101230</name>
</gene>
<keyword evidence="2" id="KW-1185">Reference proteome</keyword>
<dbReference type="AlphaFoldDB" id="A0A1I4HS74"/>
<dbReference type="RefSeq" id="WP_093090111.1">
    <property type="nucleotide sequence ID" value="NZ_FOTQ01000001.1"/>
</dbReference>
<sequence length="223" mass="23065">MSIGGSASKGNSYGYSNRDALNYNQSTGGSYIDPNQQPFLNQLREMSLGRYSSAQPVIDAAGGAAQDTAQQALTNLQGLGNPNEVVGAQLTGLRSGLDDIYAQGRGQIGDNAISAGAFGGARHGLTEAALGGEIGKAYTQGYGDIMANAQRQSINANTAAMAGAPQLLNTAIQSQFAPLQALQGLLGDPTILQSQQSEGIGIDTARGENWSNEKSARFGFGYK</sequence>
<name>A0A1I4HS74_9RHOB</name>
<proteinExistence type="predicted"/>
<protein>
    <submittedName>
        <fullName evidence="1">Uncharacterized protein</fullName>
    </submittedName>
</protein>
<accession>A0A1I4HS74</accession>
<dbReference type="EMBL" id="FOTQ01000001">
    <property type="protein sequence ID" value="SFL44660.1"/>
    <property type="molecule type" value="Genomic_DNA"/>
</dbReference>
<dbReference type="STRING" id="254406.SAMN04488042_101230"/>
<reference evidence="1 2" key="1">
    <citation type="submission" date="2016-10" db="EMBL/GenBank/DDBJ databases">
        <authorList>
            <person name="de Groot N.N."/>
        </authorList>
    </citation>
    <scope>NUCLEOTIDE SEQUENCE [LARGE SCALE GENOMIC DNA]</scope>
    <source>
        <strain evidence="1 2">DSM 15283</strain>
    </source>
</reference>
<dbReference type="Proteomes" id="UP000199144">
    <property type="component" value="Unassembled WGS sequence"/>
</dbReference>